<reference evidence="1 2" key="1">
    <citation type="journal article" date="2019" name="Sci. Rep.">
        <title>Orb-weaving spider Araneus ventricosus genome elucidates the spidroin gene catalogue.</title>
        <authorList>
            <person name="Kono N."/>
            <person name="Nakamura H."/>
            <person name="Ohtoshi R."/>
            <person name="Moran D.A.P."/>
            <person name="Shinohara A."/>
            <person name="Yoshida Y."/>
            <person name="Fujiwara M."/>
            <person name="Mori M."/>
            <person name="Tomita M."/>
            <person name="Arakawa K."/>
        </authorList>
    </citation>
    <scope>NUCLEOTIDE SEQUENCE [LARGE SCALE GENOMIC DNA]</scope>
</reference>
<dbReference type="AlphaFoldDB" id="A0A4Y2SEP3"/>
<dbReference type="EMBL" id="BGPR01021425">
    <property type="protein sequence ID" value="GBN86704.1"/>
    <property type="molecule type" value="Genomic_DNA"/>
</dbReference>
<evidence type="ECO:0000313" key="2">
    <source>
        <dbReference type="Proteomes" id="UP000499080"/>
    </source>
</evidence>
<dbReference type="OrthoDB" id="10035564at2759"/>
<proteinExistence type="predicted"/>
<protein>
    <submittedName>
        <fullName evidence="1">Uncharacterized protein</fullName>
    </submittedName>
</protein>
<accession>A0A4Y2SEP3</accession>
<name>A0A4Y2SEP3_ARAVE</name>
<keyword evidence="2" id="KW-1185">Reference proteome</keyword>
<evidence type="ECO:0000313" key="1">
    <source>
        <dbReference type="EMBL" id="GBN86704.1"/>
    </source>
</evidence>
<organism evidence="1 2">
    <name type="scientific">Araneus ventricosus</name>
    <name type="common">Orbweaver spider</name>
    <name type="synonym">Epeira ventricosa</name>
    <dbReference type="NCBI Taxonomy" id="182803"/>
    <lineage>
        <taxon>Eukaryota</taxon>
        <taxon>Metazoa</taxon>
        <taxon>Ecdysozoa</taxon>
        <taxon>Arthropoda</taxon>
        <taxon>Chelicerata</taxon>
        <taxon>Arachnida</taxon>
        <taxon>Araneae</taxon>
        <taxon>Araneomorphae</taxon>
        <taxon>Entelegynae</taxon>
        <taxon>Araneoidea</taxon>
        <taxon>Araneidae</taxon>
        <taxon>Araneus</taxon>
    </lineage>
</organism>
<dbReference type="Proteomes" id="UP000499080">
    <property type="component" value="Unassembled WGS sequence"/>
</dbReference>
<sequence>KGGNSGKEVAEIGFMTEAKDWAGELISGQSTTGRILLLVSFATIVCRRFWIVKFYFTLTLNPPHKTCANEGRIGSIPRGMILRVLWPKAACVVGNN</sequence>
<comment type="caution">
    <text evidence="1">The sequence shown here is derived from an EMBL/GenBank/DDBJ whole genome shotgun (WGS) entry which is preliminary data.</text>
</comment>
<feature type="non-terminal residue" evidence="1">
    <location>
        <position position="1"/>
    </location>
</feature>
<gene>
    <name evidence="1" type="ORF">AVEN_91683_1</name>
</gene>